<evidence type="ECO:0000256" key="1">
    <source>
        <dbReference type="SAM" id="MobiDB-lite"/>
    </source>
</evidence>
<dbReference type="KEGG" id="fgi:OP10G_0330"/>
<protein>
    <submittedName>
        <fullName evidence="2">Uncharacterized protein</fullName>
    </submittedName>
</protein>
<reference evidence="2 3" key="1">
    <citation type="journal article" date="2014" name="PLoS ONE">
        <title>The first complete genome sequence of the class fimbriimonadia in the phylum armatimonadetes.</title>
        <authorList>
            <person name="Hu Z.Y."/>
            <person name="Wang Y.Z."/>
            <person name="Im W.T."/>
            <person name="Wang S.Y."/>
            <person name="Zhao G.P."/>
            <person name="Zheng H.J."/>
            <person name="Quan Z.X."/>
        </authorList>
    </citation>
    <scope>NUCLEOTIDE SEQUENCE [LARGE SCALE GENOMIC DNA]</scope>
    <source>
        <strain evidence="2">Gsoil 348</strain>
    </source>
</reference>
<name>A0A068NJB0_FIMGI</name>
<evidence type="ECO:0000313" key="3">
    <source>
        <dbReference type="Proteomes" id="UP000027982"/>
    </source>
</evidence>
<sequence length="67" mass="7121">MGLISTGLFGAGCGDSVPVNPKPADGSNPHVSGTPQERIKNIEADTSLTPEERARRIAVVKERNHLK</sequence>
<dbReference type="EMBL" id="CP007139">
    <property type="protein sequence ID" value="AIE83698.1"/>
    <property type="molecule type" value="Genomic_DNA"/>
</dbReference>
<feature type="region of interest" description="Disordered" evidence="1">
    <location>
        <begin position="1"/>
        <end position="36"/>
    </location>
</feature>
<dbReference type="HOGENOM" id="CLU_2806148_0_0_0"/>
<organism evidence="2 3">
    <name type="scientific">Fimbriimonas ginsengisoli Gsoil 348</name>
    <dbReference type="NCBI Taxonomy" id="661478"/>
    <lineage>
        <taxon>Bacteria</taxon>
        <taxon>Bacillati</taxon>
        <taxon>Armatimonadota</taxon>
        <taxon>Fimbriimonadia</taxon>
        <taxon>Fimbriimonadales</taxon>
        <taxon>Fimbriimonadaceae</taxon>
        <taxon>Fimbriimonas</taxon>
    </lineage>
</organism>
<proteinExistence type="predicted"/>
<keyword evidence="3" id="KW-1185">Reference proteome</keyword>
<dbReference type="AlphaFoldDB" id="A0A068NJB0"/>
<accession>A0A068NJB0</accession>
<evidence type="ECO:0000313" key="2">
    <source>
        <dbReference type="EMBL" id="AIE83698.1"/>
    </source>
</evidence>
<gene>
    <name evidence="2" type="ORF">OP10G_0330</name>
</gene>
<dbReference type="STRING" id="661478.OP10G_0330"/>
<dbReference type="Proteomes" id="UP000027982">
    <property type="component" value="Chromosome"/>
</dbReference>